<dbReference type="AlphaFoldDB" id="A0A7W5DQ88"/>
<keyword evidence="2" id="KW-0520">NAD</keyword>
<dbReference type="GO" id="GO:0008926">
    <property type="term" value="F:mannitol-1-phosphate 5-dehydrogenase activity"/>
    <property type="evidence" value="ECO:0007669"/>
    <property type="project" value="TreeGrafter"/>
</dbReference>
<dbReference type="PANTHER" id="PTHR30524:SF0">
    <property type="entry name" value="ALTRONATE OXIDOREDUCTASE-RELATED"/>
    <property type="match status" value="1"/>
</dbReference>
<dbReference type="GO" id="GO:0009026">
    <property type="term" value="F:tagaturonate reductase activity"/>
    <property type="evidence" value="ECO:0007669"/>
    <property type="project" value="UniProtKB-EC"/>
</dbReference>
<dbReference type="Gene3D" id="1.10.1040.10">
    <property type="entry name" value="N-(1-d-carboxylethyl)-l-norvaline Dehydrogenase, domain 2"/>
    <property type="match status" value="1"/>
</dbReference>
<dbReference type="Pfam" id="PF01232">
    <property type="entry name" value="Mannitol_dh"/>
    <property type="match status" value="1"/>
</dbReference>
<evidence type="ECO:0000256" key="2">
    <source>
        <dbReference type="ARBA" id="ARBA00023027"/>
    </source>
</evidence>
<dbReference type="SUPFAM" id="SSF51735">
    <property type="entry name" value="NAD(P)-binding Rossmann-fold domains"/>
    <property type="match status" value="1"/>
</dbReference>
<dbReference type="GO" id="GO:0005829">
    <property type="term" value="C:cytosol"/>
    <property type="evidence" value="ECO:0007669"/>
    <property type="project" value="TreeGrafter"/>
</dbReference>
<dbReference type="InterPro" id="IPR013131">
    <property type="entry name" value="Mannitol_DH_N"/>
</dbReference>
<evidence type="ECO:0000259" key="4">
    <source>
        <dbReference type="Pfam" id="PF08125"/>
    </source>
</evidence>
<sequence length="479" mass="53847">MRQLNRKNVSVQSYPERIIQFGEGNFLRAFVDWIVFNMNRQAAFNSSVVVVQPIENGMVDMLNSQDGLYHLNLQGVEHGKVVDSVELIDVISRGLNPYKDFPEYLKLAENPEIRFVVSNTTEAGITFDPSCSLSDKPAASYPGKLTQLLYHRFNIFQGSADKGLIIFPCELIFHNGVELKACIEQYIELWQLGDDFKFWFENSCGVYSTLVDRIVPGYPKDDIQEILNRIQFEDKLVVKGEIFHLWVIEAPKSVAKEFPADKAGLNVLFVDSEKPYHERKVTLLNGPHMVLAPVGYLSGFDTVKECVEDSVVGSLVRQVIFDELMPTLNLPTDELIAFANAVLERFQNPYVKHFVTSIMLNAFPKFKTRNIPGLKIYVDKNGNLPDGLVLGLAAICTYYKGGKRNQDIIDIKDDTEIVMLLQSLWATGSVQKVAEGVLAADIIWGEDLNQIAGLTSKLAALLLLIQREGMLQAVKYVSK</sequence>
<evidence type="ECO:0000259" key="3">
    <source>
        <dbReference type="Pfam" id="PF01232"/>
    </source>
</evidence>
<organism evidence="5 6">
    <name type="scientific">Microbacter margulisiae</name>
    <dbReference type="NCBI Taxonomy" id="1350067"/>
    <lineage>
        <taxon>Bacteria</taxon>
        <taxon>Pseudomonadati</taxon>
        <taxon>Bacteroidota</taxon>
        <taxon>Bacteroidia</taxon>
        <taxon>Bacteroidales</taxon>
        <taxon>Porphyromonadaceae</taxon>
        <taxon>Microbacter</taxon>
    </lineage>
</organism>
<dbReference type="InterPro" id="IPR008927">
    <property type="entry name" value="6-PGluconate_DH-like_C_sf"/>
</dbReference>
<dbReference type="InterPro" id="IPR000669">
    <property type="entry name" value="Mannitol_DH"/>
</dbReference>
<dbReference type="InterPro" id="IPR013328">
    <property type="entry name" value="6PGD_dom2"/>
</dbReference>
<dbReference type="InterPro" id="IPR013118">
    <property type="entry name" value="Mannitol_DH_C"/>
</dbReference>
<evidence type="ECO:0000313" key="6">
    <source>
        <dbReference type="Proteomes" id="UP000544222"/>
    </source>
</evidence>
<protein>
    <submittedName>
        <fullName evidence="5">Tagaturonate reductase</fullName>
        <ecNumber evidence="5">1.1.1.58</ecNumber>
    </submittedName>
</protein>
<dbReference type="Proteomes" id="UP000544222">
    <property type="component" value="Unassembled WGS sequence"/>
</dbReference>
<reference evidence="5 6" key="1">
    <citation type="submission" date="2020-08" db="EMBL/GenBank/DDBJ databases">
        <title>Genomic Encyclopedia of Type Strains, Phase IV (KMG-IV): sequencing the most valuable type-strain genomes for metagenomic binning, comparative biology and taxonomic classification.</title>
        <authorList>
            <person name="Goeker M."/>
        </authorList>
    </citation>
    <scope>NUCLEOTIDE SEQUENCE [LARGE SCALE GENOMIC DNA]</scope>
    <source>
        <strain evidence="5 6">DSM 27471</strain>
    </source>
</reference>
<comment type="caution">
    <text evidence="5">The sequence shown here is derived from an EMBL/GenBank/DDBJ whole genome shotgun (WGS) entry which is preliminary data.</text>
</comment>
<evidence type="ECO:0000256" key="1">
    <source>
        <dbReference type="ARBA" id="ARBA00023002"/>
    </source>
</evidence>
<keyword evidence="1 5" id="KW-0560">Oxidoreductase</keyword>
<dbReference type="EMBL" id="JACHYB010000001">
    <property type="protein sequence ID" value="MBB3186579.1"/>
    <property type="molecule type" value="Genomic_DNA"/>
</dbReference>
<name>A0A7W5DQ88_9PORP</name>
<dbReference type="GO" id="GO:0019592">
    <property type="term" value="P:mannitol catabolic process"/>
    <property type="evidence" value="ECO:0007669"/>
    <property type="project" value="TreeGrafter"/>
</dbReference>
<accession>A0A7W5DQ88</accession>
<dbReference type="InterPro" id="IPR036291">
    <property type="entry name" value="NAD(P)-bd_dom_sf"/>
</dbReference>
<dbReference type="PRINTS" id="PR00084">
    <property type="entry name" value="MTLDHDRGNASE"/>
</dbReference>
<dbReference type="NCBIfam" id="NF002969">
    <property type="entry name" value="PRK03643.1"/>
    <property type="match status" value="1"/>
</dbReference>
<dbReference type="EC" id="1.1.1.58" evidence="5"/>
<dbReference type="RefSeq" id="WP_183412452.1">
    <property type="nucleotide sequence ID" value="NZ_JACHYB010000001.1"/>
</dbReference>
<dbReference type="Pfam" id="PF08125">
    <property type="entry name" value="Mannitol_dh_C"/>
    <property type="match status" value="1"/>
</dbReference>
<keyword evidence="6" id="KW-1185">Reference proteome</keyword>
<dbReference type="SUPFAM" id="SSF48179">
    <property type="entry name" value="6-phosphogluconate dehydrogenase C-terminal domain-like"/>
    <property type="match status" value="1"/>
</dbReference>
<proteinExistence type="predicted"/>
<evidence type="ECO:0000313" key="5">
    <source>
        <dbReference type="EMBL" id="MBB3186579.1"/>
    </source>
</evidence>
<feature type="domain" description="Mannitol dehydrogenase N-terminal" evidence="3">
    <location>
        <begin position="16"/>
        <end position="258"/>
    </location>
</feature>
<dbReference type="Gene3D" id="3.40.50.720">
    <property type="entry name" value="NAD(P)-binding Rossmann-like Domain"/>
    <property type="match status" value="1"/>
</dbReference>
<feature type="domain" description="Mannitol dehydrogenase C-terminal" evidence="4">
    <location>
        <begin position="274"/>
        <end position="459"/>
    </location>
</feature>
<gene>
    <name evidence="5" type="ORF">FHX64_000742</name>
</gene>
<dbReference type="PANTHER" id="PTHR30524">
    <property type="entry name" value="MANNITOL-1-PHOSPHATE 5-DEHYDROGENASE"/>
    <property type="match status" value="1"/>
</dbReference>